<accession>A0A6A5ULF4</accession>
<evidence type="ECO:0000313" key="2">
    <source>
        <dbReference type="EMBL" id="KAF1964622.1"/>
    </source>
</evidence>
<name>A0A6A5ULF4_9PLEO</name>
<reference evidence="2" key="1">
    <citation type="journal article" date="2020" name="Stud. Mycol.">
        <title>101 Dothideomycetes genomes: a test case for predicting lifestyles and emergence of pathogens.</title>
        <authorList>
            <person name="Haridas S."/>
            <person name="Albert R."/>
            <person name="Binder M."/>
            <person name="Bloem J."/>
            <person name="Labutti K."/>
            <person name="Salamov A."/>
            <person name="Andreopoulos B."/>
            <person name="Baker S."/>
            <person name="Barry K."/>
            <person name="Bills G."/>
            <person name="Bluhm B."/>
            <person name="Cannon C."/>
            <person name="Castanera R."/>
            <person name="Culley D."/>
            <person name="Daum C."/>
            <person name="Ezra D."/>
            <person name="Gonzalez J."/>
            <person name="Henrissat B."/>
            <person name="Kuo A."/>
            <person name="Liang C."/>
            <person name="Lipzen A."/>
            <person name="Lutzoni F."/>
            <person name="Magnuson J."/>
            <person name="Mondo S."/>
            <person name="Nolan M."/>
            <person name="Ohm R."/>
            <person name="Pangilinan J."/>
            <person name="Park H.-J."/>
            <person name="Ramirez L."/>
            <person name="Alfaro M."/>
            <person name="Sun H."/>
            <person name="Tritt A."/>
            <person name="Yoshinaga Y."/>
            <person name="Zwiers L.-H."/>
            <person name="Turgeon B."/>
            <person name="Goodwin S."/>
            <person name="Spatafora J."/>
            <person name="Crous P."/>
            <person name="Grigoriev I."/>
        </authorList>
    </citation>
    <scope>NUCLEOTIDE SEQUENCE</scope>
    <source>
        <strain evidence="2">CBS 107.79</strain>
    </source>
</reference>
<proteinExistence type="predicted"/>
<dbReference type="Proteomes" id="UP000800036">
    <property type="component" value="Unassembled WGS sequence"/>
</dbReference>
<keyword evidence="3" id="KW-1185">Reference proteome</keyword>
<evidence type="ECO:0000256" key="1">
    <source>
        <dbReference type="SAM" id="MobiDB-lite"/>
    </source>
</evidence>
<organism evidence="2 3">
    <name type="scientific">Bimuria novae-zelandiae CBS 107.79</name>
    <dbReference type="NCBI Taxonomy" id="1447943"/>
    <lineage>
        <taxon>Eukaryota</taxon>
        <taxon>Fungi</taxon>
        <taxon>Dikarya</taxon>
        <taxon>Ascomycota</taxon>
        <taxon>Pezizomycotina</taxon>
        <taxon>Dothideomycetes</taxon>
        <taxon>Pleosporomycetidae</taxon>
        <taxon>Pleosporales</taxon>
        <taxon>Massarineae</taxon>
        <taxon>Didymosphaeriaceae</taxon>
        <taxon>Bimuria</taxon>
    </lineage>
</organism>
<dbReference type="AlphaFoldDB" id="A0A6A5ULF4"/>
<sequence length="187" mass="20618">MFWGCTWREDPAAEDYRRSDADQSEAVATTPKPFDTCTPSSCHDSHLVPRNSFPFTHIPSIFRLVKVRKQPVAASLGHLETRRAKGSRASRNAVPPGPPPAPMPSSREDCYRPFGDCLGLIAAVGMTVRSMSCKRLRTVRGDTRLPSETHHQTSSGTSPWRTPALMPVVTHRVVNLISLGAARELNM</sequence>
<evidence type="ECO:0000313" key="3">
    <source>
        <dbReference type="Proteomes" id="UP000800036"/>
    </source>
</evidence>
<dbReference type="EMBL" id="ML976780">
    <property type="protein sequence ID" value="KAF1964622.1"/>
    <property type="molecule type" value="Genomic_DNA"/>
</dbReference>
<feature type="region of interest" description="Disordered" evidence="1">
    <location>
        <begin position="81"/>
        <end position="106"/>
    </location>
</feature>
<protein>
    <submittedName>
        <fullName evidence="2">Uncharacterized protein</fullName>
    </submittedName>
</protein>
<gene>
    <name evidence="2" type="ORF">BU23DRAFT_53631</name>
</gene>